<feature type="transmembrane region" description="Helical" evidence="9">
    <location>
        <begin position="497"/>
        <end position="517"/>
    </location>
</feature>
<dbReference type="PANTHER" id="PTHR24186:SF46">
    <property type="entry name" value="PROTEIN ACCELERATED CELL DEATH 6-LIKE"/>
    <property type="match status" value="1"/>
</dbReference>
<dbReference type="OMA" id="YYKGICY"/>
<comment type="subcellular location">
    <subcellularLocation>
        <location evidence="1">Membrane</location>
        <topology evidence="1">Multi-pass membrane protein</topology>
    </subcellularLocation>
</comment>
<evidence type="ECO:0000256" key="4">
    <source>
        <dbReference type="ARBA" id="ARBA00022989"/>
    </source>
</evidence>
<dbReference type="FunFam" id="1.25.40.20:FF:000749">
    <property type="entry name" value="Uncharacterized protein"/>
    <property type="match status" value="1"/>
</dbReference>
<dbReference type="AlphaFoldDB" id="A0A061E3A0"/>
<evidence type="ECO:0000256" key="5">
    <source>
        <dbReference type="ARBA" id="ARBA00023043"/>
    </source>
</evidence>
<feature type="repeat" description="ANK" evidence="7">
    <location>
        <begin position="360"/>
        <end position="392"/>
    </location>
</feature>
<dbReference type="PROSITE" id="PS50297">
    <property type="entry name" value="ANK_REP_REGION"/>
    <property type="match status" value="3"/>
</dbReference>
<dbReference type="SMART" id="SM00248">
    <property type="entry name" value="ANK"/>
    <property type="match status" value="9"/>
</dbReference>
<dbReference type="Pfam" id="PF12796">
    <property type="entry name" value="Ank_2"/>
    <property type="match status" value="4"/>
</dbReference>
<evidence type="ECO:0000256" key="9">
    <source>
        <dbReference type="SAM" id="Phobius"/>
    </source>
</evidence>
<dbReference type="FunCoup" id="A0A061E3A0">
    <property type="interactions" value="3"/>
</dbReference>
<evidence type="ECO:0000259" key="10">
    <source>
        <dbReference type="Pfam" id="PF13962"/>
    </source>
</evidence>
<evidence type="ECO:0000313" key="12">
    <source>
        <dbReference type="Proteomes" id="UP000026915"/>
    </source>
</evidence>
<evidence type="ECO:0000256" key="2">
    <source>
        <dbReference type="ARBA" id="ARBA00022692"/>
    </source>
</evidence>
<feature type="domain" description="PGG" evidence="10">
    <location>
        <begin position="490"/>
        <end position="599"/>
    </location>
</feature>
<sequence length="662" mass="74501">MVKLTRDFVNQRKKQERERKKKVKQDVRGKGKIEKHIEKQLYELSLVPITITRIPGFLIDGEEKENYGSSTSMDPDLYTAAMEGRILELVEAVEKGPADRQSDRVVPASCIQVSPQKNTMLHIATSYRHHEIVNLICKDLPFFIQEKNSKGDTALHIAARIGDPLLVRLIVDAIRGSSGESMLGDKNEDGNTALHEALLAHHEKVARILIDKNREMSYSANKEGKSVLYLAAAAGYADIVRLIMENPLGNYNEQQRLQNESPVHAAIHGRNIDVLKIMWEKDQSSFHLRCEQGRNPLHCAASIGYLEGVKILLQMFRGAAYQRDRNGFFPIHIASDEGYIGIVQEFLWHCPDSRELLNRQGQSILHLAAKRGRIHLVNYILKVPTLQNLINERDENGNTPLLLATIYLHPKVVSVLTWDRRVNLLLMNEDGLTALDIAQEYNTDTQMMASCPKRLTWLALRLTCAERSQPTASRNRRQSSVEGVCSKFESYKENVNVILLVSTLVATVTFSAGFTIPGGDNNSSPDEGSAIMLRERMFQLFVICNTMAMYSSIIIDVTLIWAQLIDLGLVFFALKLAVPLLGVALTMMSIAFMAGLYLVVSKLSWLASVVLSLWLIFLVMLAAIFIPLCCSASCYILRYISYYPFRLMLYTLGSHEGDDSKE</sequence>
<organism evidence="11 12">
    <name type="scientific">Theobroma cacao</name>
    <name type="common">Cacao</name>
    <name type="synonym">Cocoa</name>
    <dbReference type="NCBI Taxonomy" id="3641"/>
    <lineage>
        <taxon>Eukaryota</taxon>
        <taxon>Viridiplantae</taxon>
        <taxon>Streptophyta</taxon>
        <taxon>Embryophyta</taxon>
        <taxon>Tracheophyta</taxon>
        <taxon>Spermatophyta</taxon>
        <taxon>Magnoliopsida</taxon>
        <taxon>eudicotyledons</taxon>
        <taxon>Gunneridae</taxon>
        <taxon>Pentapetalae</taxon>
        <taxon>rosids</taxon>
        <taxon>malvids</taxon>
        <taxon>Malvales</taxon>
        <taxon>Malvaceae</taxon>
        <taxon>Byttnerioideae</taxon>
        <taxon>Theobroma</taxon>
    </lineage>
</organism>
<dbReference type="eggNOG" id="KOG0504">
    <property type="taxonomic scope" value="Eukaryota"/>
</dbReference>
<gene>
    <name evidence="11" type="ORF">TCM_008117</name>
</gene>
<keyword evidence="4 9" id="KW-1133">Transmembrane helix</keyword>
<dbReference type="Pfam" id="PF13962">
    <property type="entry name" value="PGG"/>
    <property type="match status" value="1"/>
</dbReference>
<feature type="transmembrane region" description="Helical" evidence="9">
    <location>
        <begin position="611"/>
        <end position="637"/>
    </location>
</feature>
<feature type="repeat" description="ANK" evidence="7">
    <location>
        <begin position="150"/>
        <end position="172"/>
    </location>
</feature>
<proteinExistence type="predicted"/>
<evidence type="ECO:0000256" key="7">
    <source>
        <dbReference type="PROSITE-ProRule" id="PRU00023"/>
    </source>
</evidence>
<dbReference type="STRING" id="3641.A0A061E3A0"/>
<evidence type="ECO:0000256" key="6">
    <source>
        <dbReference type="ARBA" id="ARBA00023136"/>
    </source>
</evidence>
<reference evidence="11 12" key="1">
    <citation type="journal article" date="2013" name="Genome Biol.">
        <title>The genome sequence of the most widely cultivated cacao type and its use to identify candidate genes regulating pod color.</title>
        <authorList>
            <person name="Motamayor J.C."/>
            <person name="Mockaitis K."/>
            <person name="Schmutz J."/>
            <person name="Haiminen N."/>
            <person name="Iii D.L."/>
            <person name="Cornejo O."/>
            <person name="Findley S.D."/>
            <person name="Zheng P."/>
            <person name="Utro F."/>
            <person name="Royaert S."/>
            <person name="Saski C."/>
            <person name="Jenkins J."/>
            <person name="Podicheti R."/>
            <person name="Zhao M."/>
            <person name="Scheffler B.E."/>
            <person name="Stack J.C."/>
            <person name="Feltus F.A."/>
            <person name="Mustiga G.M."/>
            <person name="Amores F."/>
            <person name="Phillips W."/>
            <person name="Marelli J.P."/>
            <person name="May G.D."/>
            <person name="Shapiro H."/>
            <person name="Ma J."/>
            <person name="Bustamante C.D."/>
            <person name="Schnell R.J."/>
            <person name="Main D."/>
            <person name="Gilbert D."/>
            <person name="Parida L."/>
            <person name="Kuhn D.N."/>
        </authorList>
    </citation>
    <scope>NUCLEOTIDE SEQUENCE [LARGE SCALE GENOMIC DNA]</scope>
    <source>
        <strain evidence="12">cv. Matina 1-6</strain>
    </source>
</reference>
<dbReference type="HOGENOM" id="CLU_000134_36_4_1"/>
<keyword evidence="3" id="KW-0677">Repeat</keyword>
<name>A0A061E3A0_THECC</name>
<dbReference type="PROSITE" id="PS50088">
    <property type="entry name" value="ANK_REPEAT"/>
    <property type="match status" value="4"/>
</dbReference>
<dbReference type="Proteomes" id="UP000026915">
    <property type="component" value="Chromosome 2"/>
</dbReference>
<dbReference type="InterPro" id="IPR002110">
    <property type="entry name" value="Ankyrin_rpt"/>
</dbReference>
<dbReference type="PANTHER" id="PTHR24186">
    <property type="entry name" value="PROTEIN PHOSPHATASE 1 REGULATORY SUBUNIT"/>
    <property type="match status" value="1"/>
</dbReference>
<keyword evidence="6 9" id="KW-0472">Membrane</keyword>
<dbReference type="SUPFAM" id="SSF48403">
    <property type="entry name" value="Ankyrin repeat"/>
    <property type="match status" value="2"/>
</dbReference>
<feature type="region of interest" description="Disordered" evidence="8">
    <location>
        <begin position="1"/>
        <end position="29"/>
    </location>
</feature>
<evidence type="ECO:0000256" key="1">
    <source>
        <dbReference type="ARBA" id="ARBA00004141"/>
    </source>
</evidence>
<keyword evidence="2 9" id="KW-0812">Transmembrane</keyword>
<evidence type="ECO:0000313" key="11">
    <source>
        <dbReference type="EMBL" id="EOX99435.1"/>
    </source>
</evidence>
<feature type="transmembrane region" description="Helical" evidence="9">
    <location>
        <begin position="576"/>
        <end position="599"/>
    </location>
</feature>
<keyword evidence="5 7" id="KW-0040">ANK repeat</keyword>
<dbReference type="EMBL" id="CM001880">
    <property type="protein sequence ID" value="EOX99435.1"/>
    <property type="molecule type" value="Genomic_DNA"/>
</dbReference>
<dbReference type="Gramene" id="EOX99435">
    <property type="protein sequence ID" value="EOX99435"/>
    <property type="gene ID" value="TCM_008117"/>
</dbReference>
<keyword evidence="12" id="KW-1185">Reference proteome</keyword>
<evidence type="ECO:0000256" key="3">
    <source>
        <dbReference type="ARBA" id="ARBA00022737"/>
    </source>
</evidence>
<feature type="repeat" description="ANK" evidence="7">
    <location>
        <begin position="189"/>
        <end position="221"/>
    </location>
</feature>
<dbReference type="Gene3D" id="1.25.40.20">
    <property type="entry name" value="Ankyrin repeat-containing domain"/>
    <property type="match status" value="1"/>
</dbReference>
<accession>A0A061E3A0</accession>
<feature type="transmembrane region" description="Helical" evidence="9">
    <location>
        <begin position="537"/>
        <end position="564"/>
    </location>
</feature>
<dbReference type="GO" id="GO:0016020">
    <property type="term" value="C:membrane"/>
    <property type="evidence" value="ECO:0000318"/>
    <property type="project" value="GO_Central"/>
</dbReference>
<dbReference type="InterPro" id="IPR026961">
    <property type="entry name" value="PGG_dom"/>
</dbReference>
<protein>
    <submittedName>
        <fullName evidence="11">Ankyrin repeat family protein, putative</fullName>
    </submittedName>
</protein>
<feature type="repeat" description="ANK" evidence="7">
    <location>
        <begin position="292"/>
        <end position="314"/>
    </location>
</feature>
<dbReference type="InParanoid" id="A0A061E3A0"/>
<dbReference type="InterPro" id="IPR036770">
    <property type="entry name" value="Ankyrin_rpt-contain_sf"/>
</dbReference>
<evidence type="ECO:0000256" key="8">
    <source>
        <dbReference type="SAM" id="MobiDB-lite"/>
    </source>
</evidence>